<dbReference type="STRING" id="1524460.IX84_11055"/>
<dbReference type="Proteomes" id="UP000029736">
    <property type="component" value="Unassembled WGS sequence"/>
</dbReference>
<protein>
    <submittedName>
        <fullName evidence="1">Uncharacterized protein</fullName>
    </submittedName>
</protein>
<comment type="caution">
    <text evidence="1">The sequence shown here is derived from an EMBL/GenBank/DDBJ whole genome shotgun (WGS) entry which is preliminary data.</text>
</comment>
<accession>A0A098S6M2</accession>
<dbReference type="EMBL" id="JPOS01000022">
    <property type="protein sequence ID" value="KGE88084.1"/>
    <property type="molecule type" value="Genomic_DNA"/>
</dbReference>
<name>A0A098S6M2_9BACT</name>
<organism evidence="1 2">
    <name type="scientific">Phaeodactylibacter xiamenensis</name>
    <dbReference type="NCBI Taxonomy" id="1524460"/>
    <lineage>
        <taxon>Bacteria</taxon>
        <taxon>Pseudomonadati</taxon>
        <taxon>Bacteroidota</taxon>
        <taxon>Saprospiria</taxon>
        <taxon>Saprospirales</taxon>
        <taxon>Haliscomenobacteraceae</taxon>
        <taxon>Phaeodactylibacter</taxon>
    </lineage>
</organism>
<evidence type="ECO:0000313" key="1">
    <source>
        <dbReference type="EMBL" id="KGE88084.1"/>
    </source>
</evidence>
<gene>
    <name evidence="1" type="ORF">IX84_11055</name>
</gene>
<proteinExistence type="predicted"/>
<evidence type="ECO:0000313" key="2">
    <source>
        <dbReference type="Proteomes" id="UP000029736"/>
    </source>
</evidence>
<dbReference type="AlphaFoldDB" id="A0A098S6M2"/>
<keyword evidence="2" id="KW-1185">Reference proteome</keyword>
<reference evidence="1 2" key="1">
    <citation type="journal article" date="2014" name="Int. J. Syst. Evol. Microbiol.">
        <title>Phaeodactylibacter xiamenensis gen. nov., sp. nov., a member of the family Saprospiraceae isolated from the marine alga Phaeodactylum tricornutum.</title>
        <authorList>
            <person name="Chen Z.Jr."/>
            <person name="Lei X."/>
            <person name="Lai Q."/>
            <person name="Li Y."/>
            <person name="Zhang B."/>
            <person name="Zhang J."/>
            <person name="Zhang H."/>
            <person name="Yang L."/>
            <person name="Zheng W."/>
            <person name="Tian Y."/>
            <person name="Yu Z."/>
            <person name="Xu H.Jr."/>
            <person name="Zheng T."/>
        </authorList>
    </citation>
    <scope>NUCLEOTIDE SEQUENCE [LARGE SCALE GENOMIC DNA]</scope>
    <source>
        <strain evidence="1 2">KD52</strain>
    </source>
</reference>
<sequence>MLIPPFPHLQILINIIMIGLFWAGSQIFMNLNAQDTPVDPALLEGAWQVDLRPAPDAQPYWQTLVIKEPGDNTFSGSFYGSKFKKGLLNTQWADLHLAFETRDRNNTYYHVARFDGKMLRGQTYCPQRKFIAPWTATRTQTKIHPDEP</sequence>